<evidence type="ECO:0008006" key="3">
    <source>
        <dbReference type="Google" id="ProtNLM"/>
    </source>
</evidence>
<comment type="caution">
    <text evidence="1">The sequence shown here is derived from an EMBL/GenBank/DDBJ whole genome shotgun (WGS) entry which is preliminary data.</text>
</comment>
<name>A0A931LUR2_FIMGI</name>
<reference evidence="1" key="1">
    <citation type="submission" date="2020-07" db="EMBL/GenBank/DDBJ databases">
        <title>Huge and variable diversity of episymbiotic CPR bacteria and DPANN archaea in groundwater ecosystems.</title>
        <authorList>
            <person name="He C.Y."/>
            <person name="Keren R."/>
            <person name="Whittaker M."/>
            <person name="Farag I.F."/>
            <person name="Doudna J."/>
            <person name="Cate J.H.D."/>
            <person name="Banfield J.F."/>
        </authorList>
    </citation>
    <scope>NUCLEOTIDE SEQUENCE</scope>
    <source>
        <strain evidence="1">NC_groundwater_17_Pr7_B-0.1um_64_12</strain>
    </source>
</reference>
<proteinExistence type="predicted"/>
<dbReference type="AlphaFoldDB" id="A0A931LUR2"/>
<organism evidence="1 2">
    <name type="scientific">Fimbriimonas ginsengisoli</name>
    <dbReference type="NCBI Taxonomy" id="1005039"/>
    <lineage>
        <taxon>Bacteria</taxon>
        <taxon>Bacillati</taxon>
        <taxon>Armatimonadota</taxon>
        <taxon>Fimbriimonadia</taxon>
        <taxon>Fimbriimonadales</taxon>
        <taxon>Fimbriimonadaceae</taxon>
        <taxon>Fimbriimonas</taxon>
    </lineage>
</organism>
<protein>
    <recommendedName>
        <fullName evidence="3">Motility protein</fullName>
    </recommendedName>
</protein>
<dbReference type="EMBL" id="JACOSL010000022">
    <property type="protein sequence ID" value="MBI1756067.1"/>
    <property type="molecule type" value="Genomic_DNA"/>
</dbReference>
<accession>A0A931LUR2</accession>
<evidence type="ECO:0000313" key="2">
    <source>
        <dbReference type="Proteomes" id="UP000727962"/>
    </source>
</evidence>
<sequence length="60" mass="6508">MEISGAKATEAAMQPIATSDLARARLQAMLLQKSLRAQQQQGEELSRLAEGKGQVIDLRV</sequence>
<evidence type="ECO:0000313" key="1">
    <source>
        <dbReference type="EMBL" id="MBI1756067.1"/>
    </source>
</evidence>
<gene>
    <name evidence="1" type="ORF">HYR64_03060</name>
</gene>
<dbReference type="Proteomes" id="UP000727962">
    <property type="component" value="Unassembled WGS sequence"/>
</dbReference>